<comment type="caution">
    <text evidence="2">The sequence shown here is derived from an EMBL/GenBank/DDBJ whole genome shotgun (WGS) entry which is preliminary data.</text>
</comment>
<evidence type="ECO:0000313" key="2">
    <source>
        <dbReference type="EMBL" id="CAJ0569786.1"/>
    </source>
</evidence>
<dbReference type="Proteomes" id="UP001177023">
    <property type="component" value="Unassembled WGS sequence"/>
</dbReference>
<feature type="non-terminal residue" evidence="2">
    <location>
        <position position="137"/>
    </location>
</feature>
<accession>A0AA36FW01</accession>
<keyword evidence="3" id="KW-1185">Reference proteome</keyword>
<dbReference type="AlphaFoldDB" id="A0AA36FW01"/>
<proteinExistence type="predicted"/>
<sequence>MYRSIPQQIVRKGGHICADVDAQLLDPFMRKDGLHCFDEKKCKLIDMIRWDEFAICYPCWAQLIVMITCGVAGMMVTSVWMPTLVAASILHVLHRPLRQLEACGNEMDVQRLIHADLRFEKIAAATQQAKPAPPPSP</sequence>
<keyword evidence="1" id="KW-0812">Transmembrane</keyword>
<evidence type="ECO:0000256" key="1">
    <source>
        <dbReference type="SAM" id="Phobius"/>
    </source>
</evidence>
<protein>
    <submittedName>
        <fullName evidence="2">Uncharacterized protein</fullName>
    </submittedName>
</protein>
<keyword evidence="1" id="KW-0472">Membrane</keyword>
<organism evidence="2 3">
    <name type="scientific">Mesorhabditis spiculigera</name>
    <dbReference type="NCBI Taxonomy" id="96644"/>
    <lineage>
        <taxon>Eukaryota</taxon>
        <taxon>Metazoa</taxon>
        <taxon>Ecdysozoa</taxon>
        <taxon>Nematoda</taxon>
        <taxon>Chromadorea</taxon>
        <taxon>Rhabditida</taxon>
        <taxon>Rhabditina</taxon>
        <taxon>Rhabditomorpha</taxon>
        <taxon>Rhabditoidea</taxon>
        <taxon>Rhabditidae</taxon>
        <taxon>Mesorhabditinae</taxon>
        <taxon>Mesorhabditis</taxon>
    </lineage>
</organism>
<dbReference type="EMBL" id="CATQJA010002127">
    <property type="protein sequence ID" value="CAJ0569786.1"/>
    <property type="molecule type" value="Genomic_DNA"/>
</dbReference>
<reference evidence="2" key="1">
    <citation type="submission" date="2023-06" db="EMBL/GenBank/DDBJ databases">
        <authorList>
            <person name="Delattre M."/>
        </authorList>
    </citation>
    <scope>NUCLEOTIDE SEQUENCE</scope>
    <source>
        <strain evidence="2">AF72</strain>
    </source>
</reference>
<keyword evidence="1" id="KW-1133">Transmembrane helix</keyword>
<feature type="transmembrane region" description="Helical" evidence="1">
    <location>
        <begin position="60"/>
        <end position="90"/>
    </location>
</feature>
<gene>
    <name evidence="2" type="ORF">MSPICULIGERA_LOCUS8248</name>
</gene>
<name>A0AA36FW01_9BILA</name>
<evidence type="ECO:0000313" key="3">
    <source>
        <dbReference type="Proteomes" id="UP001177023"/>
    </source>
</evidence>